<dbReference type="InterPro" id="IPR017296">
    <property type="entry name" value="Peptidase_S8A_SAM-P45"/>
</dbReference>
<evidence type="ECO:0000256" key="8">
    <source>
        <dbReference type="PROSITE-ProRule" id="PRU01240"/>
    </source>
</evidence>
<keyword evidence="14" id="KW-1185">Reference proteome</keyword>
<evidence type="ECO:0000313" key="14">
    <source>
        <dbReference type="Proteomes" id="UP000249616"/>
    </source>
</evidence>
<dbReference type="InterPro" id="IPR000209">
    <property type="entry name" value="Peptidase_S8/S53_dom"/>
</dbReference>
<keyword evidence="2" id="KW-0964">Secreted</keyword>
<organism evidence="13 14">
    <name type="scientific">Streptomyces cadmiisoli</name>
    <dbReference type="NCBI Taxonomy" id="2184053"/>
    <lineage>
        <taxon>Bacteria</taxon>
        <taxon>Bacillati</taxon>
        <taxon>Actinomycetota</taxon>
        <taxon>Actinomycetes</taxon>
        <taxon>Kitasatosporales</taxon>
        <taxon>Streptomycetaceae</taxon>
        <taxon>Streptomyces</taxon>
        <taxon>Streptomyces aurantiacus group</taxon>
    </lineage>
</organism>
<dbReference type="InterPro" id="IPR023827">
    <property type="entry name" value="Peptidase_S8_Asp-AS"/>
</dbReference>
<dbReference type="PRINTS" id="PR00723">
    <property type="entry name" value="SUBTILISIN"/>
</dbReference>
<dbReference type="PANTHER" id="PTHR43399">
    <property type="entry name" value="SUBTILISIN-RELATED"/>
    <property type="match status" value="1"/>
</dbReference>
<dbReference type="PANTHER" id="PTHR43399:SF4">
    <property type="entry name" value="CELL WALL-ASSOCIATED PROTEASE"/>
    <property type="match status" value="1"/>
</dbReference>
<evidence type="ECO:0000256" key="2">
    <source>
        <dbReference type="ARBA" id="ARBA00022525"/>
    </source>
</evidence>
<dbReference type="GO" id="GO:0006508">
    <property type="term" value="P:proteolysis"/>
    <property type="evidence" value="ECO:0007669"/>
    <property type="project" value="UniProtKB-KW"/>
</dbReference>
<feature type="active site" description="Charge relay system" evidence="7 8">
    <location>
        <position position="437"/>
    </location>
</feature>
<dbReference type="PROSITE" id="PS00138">
    <property type="entry name" value="SUBTILASE_SER"/>
    <property type="match status" value="1"/>
</dbReference>
<evidence type="ECO:0000256" key="6">
    <source>
        <dbReference type="ARBA" id="ARBA00022825"/>
    </source>
</evidence>
<evidence type="ECO:0000256" key="10">
    <source>
        <dbReference type="SAM" id="MobiDB-lite"/>
    </source>
</evidence>
<dbReference type="InterPro" id="IPR051048">
    <property type="entry name" value="Peptidase_S8/S53_subtilisin"/>
</dbReference>
<dbReference type="KEGG" id="scad:DN051_03405"/>
<feature type="active site" description="Charge relay system" evidence="7 8">
    <location>
        <position position="232"/>
    </location>
</feature>
<dbReference type="AlphaFoldDB" id="A0A2Z4JB77"/>
<proteinExistence type="inferred from homology"/>
<feature type="domain" description="Peptidase S8/S53" evidence="11">
    <location>
        <begin position="223"/>
        <end position="470"/>
    </location>
</feature>
<sequence length="1218" mass="128221">MLALTSPLTATAAPPAAPPPSSAAADGVPAGEHTVTLITGDVVTTRQAPGARAGSGGVVTVRDPDGRPARTRISESNGDLYVYPESALPFVARGILDRQLFNVTDLIADGYDDAHRDRLPLIVSYTEADAARRASAVPEGATRVRELESIQGAALSAERSHADDFWKSVVGSAAADGTRAKDVRPSFGRGIARIWLDGLVRADLAESTTQIGAPKVWADGNTGEGVDVAVLDTGIDAGHPDLADRVASRQSFVPDENTDDRSGHGTHVASIIAGTGAASDGQEKGVAPGARLRVGKVLGDDGSGQISWALAGMEWAAVDQQAKIVNMSLGTSQPSDGTDPLSQAVDRLSARTGALFVIAAGNEGTPGSIGGPGAATSALTVGAVGADDTVAEFSSQGPRVDGALKPEITAPGVDILAANSRFSENGLGAYRALSGTSMATPHVAGAAALLAASRPELAAAQLKDLLASSSRQITRYDAFQAGSGRLDVAAAARADVFATATAYAAHSTGGPVQRPVTYTNTTDAPITLDLTVEAPRAPQGMFRLSDSRVVVPAHGTAAVTVTIDGSENTVGGRHTGQVLATDTAGEVAAHTAVSFGTALRKLTLTFKDAAGKPMDGEVELIRSGEGMGMPVYVDPSGTLDLFLPEGVYSALSFRQIQGLGGPGSRGLALLGDPEIVLDRDTTVTFDASEVKRIDMTTPQRSEATFQRVVYHRTLEGVPSSSSVDTLYYDSLWAQPTTRKVEHGDFRLTARWRKEKPALRVSTRTGELSGVLRQTGVTPLPEGSHKLPLVFAGQGASADYSHLDVRGKAVVVRRNDDVSDMDQAAHAVAAGAGLLLVVENEAGRHVRDYRGWDEPPVKIDVGLLSRAEGEKLIERAEDRKAHITVDSTRESPYVYDVAQSWHNEIPSQLTARGGTKNLARVDVAFENPVPNRTGGEFRYDWAGDDNWTSGTPMPEPMNGKRTDWVSTTGGVRWHQVAYVGGVLFETGPKTAYRPGSRQSEEWFKPIQRPFLNDAFRRPTRSGDHLYIDIPGWGSRNHVGMDQYGSGVTQQQTLYQGSTELGQGNFTSVSGDAPGAGKLPYRLVVTGERDVPFTPYSSSTRTEWGFTSKAAADGAEAVLPLLQLDHRIGTDGAGRAGRHDTLSVTAAHLPGAAGAGKVGRVGVELSYDDGRTWHRADSAGDGRFRLDAPRKASFVSLRAYAEDSAGNSVRQTVIRAFGLR</sequence>
<accession>A0A2Z4JB77</accession>
<keyword evidence="6 8" id="KW-0720">Serine protease</keyword>
<dbReference type="GO" id="GO:0004252">
    <property type="term" value="F:serine-type endopeptidase activity"/>
    <property type="evidence" value="ECO:0007669"/>
    <property type="project" value="UniProtKB-UniRule"/>
</dbReference>
<keyword evidence="4" id="KW-0732">Signal</keyword>
<dbReference type="Gene3D" id="3.50.30.30">
    <property type="match status" value="1"/>
</dbReference>
<dbReference type="InterPro" id="IPR003137">
    <property type="entry name" value="PA_domain"/>
</dbReference>
<evidence type="ECO:0000256" key="4">
    <source>
        <dbReference type="ARBA" id="ARBA00022729"/>
    </source>
</evidence>
<dbReference type="Gene3D" id="3.40.50.200">
    <property type="entry name" value="Peptidase S8/S53 domain"/>
    <property type="match status" value="1"/>
</dbReference>
<dbReference type="SUPFAM" id="SSF52743">
    <property type="entry name" value="Subtilisin-like"/>
    <property type="match status" value="1"/>
</dbReference>
<evidence type="ECO:0000259" key="12">
    <source>
        <dbReference type="Pfam" id="PF02225"/>
    </source>
</evidence>
<dbReference type="InterPro" id="IPR023828">
    <property type="entry name" value="Peptidase_S8_Ser-AS"/>
</dbReference>
<comment type="similarity">
    <text evidence="1 8 9">Belongs to the peptidase S8 family.</text>
</comment>
<dbReference type="Proteomes" id="UP000249616">
    <property type="component" value="Chromosome"/>
</dbReference>
<dbReference type="InterPro" id="IPR036852">
    <property type="entry name" value="Peptidase_S8/S53_dom_sf"/>
</dbReference>
<dbReference type="InterPro" id="IPR015500">
    <property type="entry name" value="Peptidase_S8_subtilisin-rel"/>
</dbReference>
<dbReference type="EMBL" id="CP030073">
    <property type="protein sequence ID" value="AWW42230.1"/>
    <property type="molecule type" value="Genomic_DNA"/>
</dbReference>
<keyword evidence="3 8" id="KW-0645">Protease</keyword>
<evidence type="ECO:0000256" key="9">
    <source>
        <dbReference type="RuleBase" id="RU003355"/>
    </source>
</evidence>
<gene>
    <name evidence="13" type="ORF">DN051_03405</name>
</gene>
<feature type="compositionally biased region" description="Low complexity" evidence="10">
    <location>
        <begin position="1"/>
        <end position="14"/>
    </location>
</feature>
<feature type="active site" description="Charge relay system" evidence="7 8">
    <location>
        <position position="264"/>
    </location>
</feature>
<evidence type="ECO:0000256" key="3">
    <source>
        <dbReference type="ARBA" id="ARBA00022670"/>
    </source>
</evidence>
<dbReference type="InterPro" id="IPR022398">
    <property type="entry name" value="Peptidase_S8_His-AS"/>
</dbReference>
<dbReference type="InterPro" id="IPR046450">
    <property type="entry name" value="PA_dom_sf"/>
</dbReference>
<evidence type="ECO:0000256" key="5">
    <source>
        <dbReference type="ARBA" id="ARBA00022801"/>
    </source>
</evidence>
<dbReference type="Pfam" id="PF02225">
    <property type="entry name" value="PA"/>
    <property type="match status" value="1"/>
</dbReference>
<feature type="region of interest" description="Disordered" evidence="10">
    <location>
        <begin position="1"/>
        <end position="28"/>
    </location>
</feature>
<dbReference type="PIRSF" id="PIRSF037852">
    <property type="entry name" value="Subtilisin_rel_SAV5721"/>
    <property type="match status" value="1"/>
</dbReference>
<evidence type="ECO:0000259" key="11">
    <source>
        <dbReference type="Pfam" id="PF00082"/>
    </source>
</evidence>
<reference evidence="13 14" key="1">
    <citation type="journal article" date="2019" name="Int. J. Syst. Evol. Microbiol.">
        <title>Streptomyces cadmiisoli sp. nov., a novel actinomycete isolated from cadmium-contaminated soil.</title>
        <authorList>
            <person name="Li K."/>
            <person name="Tang X."/>
            <person name="Zhao J."/>
            <person name="Guo Y."/>
            <person name="Tang Y."/>
            <person name="Gao J."/>
        </authorList>
    </citation>
    <scope>NUCLEOTIDE SEQUENCE [LARGE SCALE GENOMIC DNA]</scope>
    <source>
        <strain evidence="13 14">ZFG47</strain>
    </source>
</reference>
<dbReference type="PROSITE" id="PS51892">
    <property type="entry name" value="SUBTILASE"/>
    <property type="match status" value="1"/>
</dbReference>
<dbReference type="PROSITE" id="PS00136">
    <property type="entry name" value="SUBTILASE_ASP"/>
    <property type="match status" value="1"/>
</dbReference>
<dbReference type="Pfam" id="PF00082">
    <property type="entry name" value="Peptidase_S8"/>
    <property type="match status" value="1"/>
</dbReference>
<evidence type="ECO:0000256" key="7">
    <source>
        <dbReference type="PIRSR" id="PIRSR615500-1"/>
    </source>
</evidence>
<protein>
    <submittedName>
        <fullName evidence="13">Peptidase</fullName>
    </submittedName>
</protein>
<dbReference type="SUPFAM" id="SSF52025">
    <property type="entry name" value="PA domain"/>
    <property type="match status" value="1"/>
</dbReference>
<dbReference type="PROSITE" id="PS00137">
    <property type="entry name" value="SUBTILASE_HIS"/>
    <property type="match status" value="1"/>
</dbReference>
<keyword evidence="5 8" id="KW-0378">Hydrolase</keyword>
<feature type="region of interest" description="Disordered" evidence="10">
    <location>
        <begin position="47"/>
        <end position="68"/>
    </location>
</feature>
<evidence type="ECO:0000256" key="1">
    <source>
        <dbReference type="ARBA" id="ARBA00011073"/>
    </source>
</evidence>
<evidence type="ECO:0000313" key="13">
    <source>
        <dbReference type="EMBL" id="AWW42230.1"/>
    </source>
</evidence>
<name>A0A2Z4JB77_9ACTN</name>
<feature type="domain" description="PA" evidence="12">
    <location>
        <begin position="786"/>
        <end position="871"/>
    </location>
</feature>